<dbReference type="GO" id="GO:0005886">
    <property type="term" value="C:plasma membrane"/>
    <property type="evidence" value="ECO:0007669"/>
    <property type="project" value="UniProtKB-SubCell"/>
</dbReference>
<feature type="transmembrane region" description="Helical" evidence="6">
    <location>
        <begin position="86"/>
        <end position="108"/>
    </location>
</feature>
<feature type="transmembrane region" description="Helical" evidence="6">
    <location>
        <begin position="208"/>
        <end position="231"/>
    </location>
</feature>
<gene>
    <name evidence="7" type="ORF">ISQ19_01580</name>
</gene>
<keyword evidence="5 6" id="KW-0472">Membrane</keyword>
<dbReference type="Gene3D" id="1.20.1250.20">
    <property type="entry name" value="MFS general substrate transporter like domains"/>
    <property type="match status" value="1"/>
</dbReference>
<organism evidence="7 8">
    <name type="scientific">PS1 clade bacterium</name>
    <dbReference type="NCBI Taxonomy" id="2175152"/>
    <lineage>
        <taxon>Bacteria</taxon>
        <taxon>Pseudomonadati</taxon>
        <taxon>Pseudomonadota</taxon>
        <taxon>Alphaproteobacteria</taxon>
        <taxon>PS1 clade</taxon>
    </lineage>
</organism>
<keyword evidence="4 6" id="KW-1133">Transmembrane helix</keyword>
<comment type="subcellular location">
    <subcellularLocation>
        <location evidence="1">Cell membrane</location>
        <topology evidence="1">Multi-pass membrane protein</topology>
    </subcellularLocation>
</comment>
<proteinExistence type="predicted"/>
<name>A0A937L3B6_9PROT</name>
<comment type="caution">
    <text evidence="7">The sequence shown here is derived from an EMBL/GenBank/DDBJ whole genome shotgun (WGS) entry which is preliminary data.</text>
</comment>
<dbReference type="PANTHER" id="PTHR23513">
    <property type="entry name" value="INTEGRAL MEMBRANE EFFLUX PROTEIN-RELATED"/>
    <property type="match status" value="1"/>
</dbReference>
<evidence type="ECO:0000256" key="3">
    <source>
        <dbReference type="ARBA" id="ARBA00022692"/>
    </source>
</evidence>
<reference evidence="7" key="1">
    <citation type="submission" date="2020-10" db="EMBL/GenBank/DDBJ databases">
        <title>Microbiome of the Black Sea water column analyzed by genome centric metagenomics.</title>
        <authorList>
            <person name="Cabello-Yeves P.J."/>
            <person name="Callieri C."/>
            <person name="Picazo A."/>
            <person name="Mehrshad M."/>
            <person name="Haro-Moreno J.M."/>
            <person name="Roda-Garcia J."/>
            <person name="Dzembekova N."/>
            <person name="Slabakova V."/>
            <person name="Slabakova N."/>
            <person name="Moncheva S."/>
            <person name="Rodriguez-Valera F."/>
        </authorList>
    </citation>
    <scope>NUCLEOTIDE SEQUENCE</scope>
    <source>
        <strain evidence="7">BS307-5m-G5</strain>
    </source>
</reference>
<evidence type="ECO:0000313" key="8">
    <source>
        <dbReference type="Proteomes" id="UP000785783"/>
    </source>
</evidence>
<evidence type="ECO:0000256" key="6">
    <source>
        <dbReference type="SAM" id="Phobius"/>
    </source>
</evidence>
<dbReference type="GO" id="GO:0022857">
    <property type="term" value="F:transmembrane transporter activity"/>
    <property type="evidence" value="ECO:0007669"/>
    <property type="project" value="InterPro"/>
</dbReference>
<feature type="transmembrane region" description="Helical" evidence="6">
    <location>
        <begin position="120"/>
        <end position="140"/>
    </location>
</feature>
<dbReference type="EMBL" id="JADHOK010000009">
    <property type="protein sequence ID" value="MBL6761369.1"/>
    <property type="molecule type" value="Genomic_DNA"/>
</dbReference>
<evidence type="ECO:0000256" key="2">
    <source>
        <dbReference type="ARBA" id="ARBA00022475"/>
    </source>
</evidence>
<dbReference type="SUPFAM" id="SSF103473">
    <property type="entry name" value="MFS general substrate transporter"/>
    <property type="match status" value="1"/>
</dbReference>
<dbReference type="InterPro" id="IPR036259">
    <property type="entry name" value="MFS_trans_sf"/>
</dbReference>
<dbReference type="Proteomes" id="UP000785783">
    <property type="component" value="Unassembled WGS sequence"/>
</dbReference>
<keyword evidence="3 6" id="KW-0812">Transmembrane</keyword>
<evidence type="ECO:0000256" key="5">
    <source>
        <dbReference type="ARBA" id="ARBA00023136"/>
    </source>
</evidence>
<dbReference type="AlphaFoldDB" id="A0A937L3B6"/>
<evidence type="ECO:0000313" key="7">
    <source>
        <dbReference type="EMBL" id="MBL6761369.1"/>
    </source>
</evidence>
<dbReference type="InterPro" id="IPR011701">
    <property type="entry name" value="MFS"/>
</dbReference>
<feature type="non-terminal residue" evidence="7">
    <location>
        <position position="1"/>
    </location>
</feature>
<feature type="transmembrane region" description="Helical" evidence="6">
    <location>
        <begin position="152"/>
        <end position="172"/>
    </location>
</feature>
<dbReference type="PANTHER" id="PTHR23513:SF11">
    <property type="entry name" value="STAPHYLOFERRIN A TRANSPORTER"/>
    <property type="match status" value="1"/>
</dbReference>
<feature type="transmembrane region" description="Helical" evidence="6">
    <location>
        <begin position="34"/>
        <end position="54"/>
    </location>
</feature>
<keyword evidence="2" id="KW-1003">Cell membrane</keyword>
<evidence type="ECO:0000256" key="4">
    <source>
        <dbReference type="ARBA" id="ARBA00022989"/>
    </source>
</evidence>
<sequence>HIQNGVMMALIAQFSAQLLGYILAGAAAPLAGPWALLLMQAIALVIGFLVTLALPNFPPVPGHEEENGGWRAGFSIVWHSSVMRPVILSSVGTGIFFIGIFMVTLPLIVTDVFGGGQLEISILNFTFWGGTIVSTVVMMARRPVERRGRAMVGALIVGCFALMLVPLAPNFASVCAIAGAWGLAAGVNMTMARTIVQVEAPAEARGRVLAFYSLGFMGSAPVGATLSGIVTEFVGPLTTTFLCALAMLVLVSTLIATTPVWSIVRHEDELA</sequence>
<protein>
    <submittedName>
        <fullName evidence="7">MFS transporter</fullName>
    </submittedName>
</protein>
<dbReference type="Pfam" id="PF07690">
    <property type="entry name" value="MFS_1"/>
    <property type="match status" value="1"/>
</dbReference>
<accession>A0A937L3B6</accession>
<feature type="transmembrane region" description="Helical" evidence="6">
    <location>
        <begin position="237"/>
        <end position="264"/>
    </location>
</feature>
<evidence type="ECO:0000256" key="1">
    <source>
        <dbReference type="ARBA" id="ARBA00004651"/>
    </source>
</evidence>
<feature type="transmembrane region" description="Helical" evidence="6">
    <location>
        <begin position="178"/>
        <end position="196"/>
    </location>
</feature>